<protein>
    <submittedName>
        <fullName evidence="1">XRE family transcriptional regulator</fullName>
    </submittedName>
</protein>
<sequence length="309" mass="36309">MELFSLLLKIRTELESTQAEMVEKLSLHHEVFANLDLITYSRWERGVSMPSTLRIIHLLSFAQYDVIRYLVKLDLKLSKTKINQMRRIEAHAYDQHDLIQGAFYPIPDASFKHHSGSEPLTDMDKLQRICDSSGRFFKFDHLAVRERCERSIILQQKHALHILTCEGKDDSLYAHAMLSVHNMHEREQLRSEFRHFYNTPRAAQLSGDKVMFFHSVMRFNLKWWEFTCLYLIQVLCREPDIQELFMIVRDKSAAQIYANFGFKVEAKAENEDINPFGGRRKLISISRDDFLSHHGIIAWLKAHADLLKD</sequence>
<accession>A0ABX6V632</accession>
<reference evidence="1" key="1">
    <citation type="submission" date="2021-07" db="EMBL/GenBank/DDBJ databases">
        <title>Shewanella sp. YLB-07 whole genome sequence.</title>
        <authorList>
            <person name="Yu L."/>
        </authorList>
    </citation>
    <scope>NUCLEOTIDE SEQUENCE</scope>
    <source>
        <strain evidence="1">YLB-08</strain>
    </source>
</reference>
<dbReference type="RefSeq" id="WP_142872647.1">
    <property type="nucleotide sequence ID" value="NZ_CP045503.2"/>
</dbReference>
<name>A0ABX6V632_9GAMM</name>
<evidence type="ECO:0000313" key="2">
    <source>
        <dbReference type="Proteomes" id="UP000316416"/>
    </source>
</evidence>
<evidence type="ECO:0000313" key="1">
    <source>
        <dbReference type="EMBL" id="QPG57284.1"/>
    </source>
</evidence>
<keyword evidence="2" id="KW-1185">Reference proteome</keyword>
<dbReference type="Proteomes" id="UP000316416">
    <property type="component" value="Chromosome"/>
</dbReference>
<proteinExistence type="predicted"/>
<organism evidence="1 2">
    <name type="scientific">Shewanella eurypsychrophilus</name>
    <dbReference type="NCBI Taxonomy" id="2593656"/>
    <lineage>
        <taxon>Bacteria</taxon>
        <taxon>Pseudomonadati</taxon>
        <taxon>Pseudomonadota</taxon>
        <taxon>Gammaproteobacteria</taxon>
        <taxon>Alteromonadales</taxon>
        <taxon>Shewanellaceae</taxon>
        <taxon>Shewanella</taxon>
    </lineage>
</organism>
<dbReference type="EMBL" id="CP045503">
    <property type="protein sequence ID" value="QPG57284.1"/>
    <property type="molecule type" value="Genomic_DNA"/>
</dbReference>
<gene>
    <name evidence="1" type="ORF">FM038_007410</name>
</gene>